<dbReference type="GO" id="GO:0005524">
    <property type="term" value="F:ATP binding"/>
    <property type="evidence" value="ECO:0007669"/>
    <property type="project" value="UniProtKB-KW"/>
</dbReference>
<dbReference type="GO" id="GO:0006529">
    <property type="term" value="P:asparagine biosynthetic process"/>
    <property type="evidence" value="ECO:0007669"/>
    <property type="project" value="InterPro"/>
</dbReference>
<evidence type="ECO:0000313" key="4">
    <source>
        <dbReference type="EMBL" id="PWR71828.1"/>
    </source>
</evidence>
<evidence type="ECO:0000259" key="3">
    <source>
        <dbReference type="Pfam" id="PF00733"/>
    </source>
</evidence>
<dbReference type="Proteomes" id="UP000245934">
    <property type="component" value="Unassembled WGS sequence"/>
</dbReference>
<gene>
    <name evidence="4" type="ORF">DLD82_13195</name>
</gene>
<proteinExistence type="predicted"/>
<dbReference type="Gene3D" id="3.40.50.620">
    <property type="entry name" value="HUPs"/>
    <property type="match status" value="1"/>
</dbReference>
<evidence type="ECO:0000256" key="2">
    <source>
        <dbReference type="ARBA" id="ARBA00022840"/>
    </source>
</evidence>
<dbReference type="AlphaFoldDB" id="A0A2V2N5P6"/>
<accession>A0A2V2N5P6</accession>
<reference evidence="4 5" key="1">
    <citation type="submission" date="2018-05" db="EMBL/GenBank/DDBJ databases">
        <title>Draft genome of Methanospirillum stamsii Pt1.</title>
        <authorList>
            <person name="Dueholm M.S."/>
            <person name="Nielsen P.H."/>
            <person name="Bakmann L.F."/>
            <person name="Otzen D.E."/>
        </authorList>
    </citation>
    <scope>NUCLEOTIDE SEQUENCE [LARGE SCALE GENOMIC DNA]</scope>
    <source>
        <strain evidence="4 5">Pt1</strain>
    </source>
</reference>
<dbReference type="Pfam" id="PF00733">
    <property type="entry name" value="Asn_synthase"/>
    <property type="match status" value="2"/>
</dbReference>
<dbReference type="InterPro" id="IPR014729">
    <property type="entry name" value="Rossmann-like_a/b/a_fold"/>
</dbReference>
<dbReference type="SUPFAM" id="SSF52402">
    <property type="entry name" value="Adenine nucleotide alpha hydrolases-like"/>
    <property type="match status" value="1"/>
</dbReference>
<keyword evidence="5" id="KW-1185">Reference proteome</keyword>
<evidence type="ECO:0000313" key="5">
    <source>
        <dbReference type="Proteomes" id="UP000245934"/>
    </source>
</evidence>
<comment type="caution">
    <text evidence="4">The sequence shown here is derived from an EMBL/GenBank/DDBJ whole genome shotgun (WGS) entry which is preliminary data.</text>
</comment>
<keyword evidence="2" id="KW-0067">ATP-binding</keyword>
<evidence type="ECO:0000256" key="1">
    <source>
        <dbReference type="ARBA" id="ARBA00022741"/>
    </source>
</evidence>
<feature type="domain" description="Asparagine synthetase" evidence="3">
    <location>
        <begin position="247"/>
        <end position="313"/>
    </location>
</feature>
<dbReference type="PANTHER" id="PTHR11772">
    <property type="entry name" value="ASPARAGINE SYNTHETASE"/>
    <property type="match status" value="1"/>
</dbReference>
<name>A0A2V2N5P6_9EURY</name>
<organism evidence="4 5">
    <name type="scientific">Methanospirillum stamsii</name>
    <dbReference type="NCBI Taxonomy" id="1277351"/>
    <lineage>
        <taxon>Archaea</taxon>
        <taxon>Methanobacteriati</taxon>
        <taxon>Methanobacteriota</taxon>
        <taxon>Stenosarchaea group</taxon>
        <taxon>Methanomicrobia</taxon>
        <taxon>Methanomicrobiales</taxon>
        <taxon>Methanospirillaceae</taxon>
        <taxon>Methanospirillum</taxon>
    </lineage>
</organism>
<dbReference type="CDD" id="cd01991">
    <property type="entry name" value="Asn_synthase_B_C"/>
    <property type="match status" value="1"/>
</dbReference>
<protein>
    <submittedName>
        <fullName evidence="4">Asparagine synthase</fullName>
    </submittedName>
</protein>
<feature type="domain" description="Asparagine synthetase" evidence="3">
    <location>
        <begin position="82"/>
        <end position="212"/>
    </location>
</feature>
<keyword evidence="1" id="KW-0547">Nucleotide-binding</keyword>
<dbReference type="GO" id="GO:0005829">
    <property type="term" value="C:cytosol"/>
    <property type="evidence" value="ECO:0007669"/>
    <property type="project" value="TreeGrafter"/>
</dbReference>
<dbReference type="InterPro" id="IPR050795">
    <property type="entry name" value="Asn_Synthetase"/>
</dbReference>
<sequence length="329" mass="36178">MQLNGWVELDGKKLTKEELSDFIRQDPAVVTRLGGEFYLEYDSCKARDHYGIIQGDCPAGVILCDNRETGTVSPACGSLSLADAIKTSVDLRSDSGITALSGGVDSALVAVLAKRPCLVVGMEGCHDIRQAQAVAKYTNLPLHIRTITVPEIEDAISVVAKNLEEPNPVDLAIGTTLYFVAQTAHDLGYERILTGQGADEVFGGYARYLETAPDKLEELFLKDFASLKHQGRRDQGVAGLMGTYLSMPYLDIRVVCAAHTIPASDRVRDGVRKKPLRDVALLYLPESFANYEKKAMQYGTGIWKEIKRIARQNGYHSSVSDFLIHLRRT</sequence>
<dbReference type="PANTHER" id="PTHR11772:SF2">
    <property type="entry name" value="ASPARAGINE SYNTHETASE [GLUTAMINE-HYDROLYZING]"/>
    <property type="match status" value="1"/>
</dbReference>
<dbReference type="OrthoDB" id="8692at2157"/>
<dbReference type="RefSeq" id="WP_109941598.1">
    <property type="nucleotide sequence ID" value="NZ_CP176366.1"/>
</dbReference>
<dbReference type="GeneID" id="97610699"/>
<dbReference type="EMBL" id="QGMZ01000029">
    <property type="protein sequence ID" value="PWR71828.1"/>
    <property type="molecule type" value="Genomic_DNA"/>
</dbReference>
<dbReference type="GO" id="GO:0004066">
    <property type="term" value="F:asparagine synthase (glutamine-hydrolyzing) activity"/>
    <property type="evidence" value="ECO:0007669"/>
    <property type="project" value="InterPro"/>
</dbReference>
<dbReference type="InterPro" id="IPR001962">
    <property type="entry name" value="Asn_synthase"/>
</dbReference>